<feature type="domain" description="Transglycosylase SLT" evidence="1">
    <location>
        <begin position="15"/>
        <end position="115"/>
    </location>
</feature>
<proteinExistence type="predicted"/>
<dbReference type="CDD" id="cd16892">
    <property type="entry name" value="LT_VirB1-like"/>
    <property type="match status" value="1"/>
</dbReference>
<gene>
    <name evidence="2" type="ORF">CTQ69_22960</name>
</gene>
<dbReference type="Pfam" id="PF01464">
    <property type="entry name" value="SLT"/>
    <property type="match status" value="1"/>
</dbReference>
<dbReference type="InterPro" id="IPR008258">
    <property type="entry name" value="Transglycosylase_SLT_dom_1"/>
</dbReference>
<dbReference type="AlphaFoldDB" id="A0A5Y1YD75"/>
<dbReference type="Proteomes" id="UP000839735">
    <property type="component" value="Unassembled WGS sequence"/>
</dbReference>
<comment type="caution">
    <text evidence="2">The sequence shown here is derived from an EMBL/GenBank/DDBJ whole genome shotgun (WGS) entry which is preliminary data.</text>
</comment>
<sequence length="206" mass="23163">MTLTPLVLSGLFLQCAPDVAPQTLNAIVSVESARNPYVVANVTDGTSHYFNDKEKAVTFLNKLEHDKKNYSAGIMQVNSANFKSLNLNNNNVFDPCTNIRAGAAILKGCWERAVSANPDEQKALRDAMSCYYSGNFTRGYKKESFDGKSYIQRIEEKTKVNSRYTVPAIKIDEQSNLPAPRPFMITEDSMNEWDVFGDYKEKHQSK</sequence>
<dbReference type="EMBL" id="AAIBIC010000038">
    <property type="protein sequence ID" value="ECC3916778.1"/>
    <property type="molecule type" value="Genomic_DNA"/>
</dbReference>
<dbReference type="InterPro" id="IPR023346">
    <property type="entry name" value="Lysozyme-like_dom_sf"/>
</dbReference>
<evidence type="ECO:0000259" key="1">
    <source>
        <dbReference type="Pfam" id="PF01464"/>
    </source>
</evidence>
<protein>
    <submittedName>
        <fullName evidence="2">Transglycosylase</fullName>
    </submittedName>
</protein>
<reference evidence="2" key="1">
    <citation type="submission" date="2018-08" db="EMBL/GenBank/DDBJ databases">
        <authorList>
            <person name="Ashton P.M."/>
            <person name="Dallman T."/>
            <person name="Nair S."/>
            <person name="De Pinna E."/>
            <person name="Peters T."/>
            <person name="Grant K."/>
        </authorList>
    </citation>
    <scope>NUCLEOTIDE SEQUENCE [LARGE SCALE GENOMIC DNA]</scope>
    <source>
        <strain evidence="2">294779</strain>
    </source>
</reference>
<name>A0A5Y1YD75_SALDZ</name>
<dbReference type="Gene3D" id="1.10.530.10">
    <property type="match status" value="1"/>
</dbReference>
<dbReference type="SUPFAM" id="SSF53955">
    <property type="entry name" value="Lysozyme-like"/>
    <property type="match status" value="1"/>
</dbReference>
<evidence type="ECO:0000313" key="2">
    <source>
        <dbReference type="EMBL" id="ECC3916778.1"/>
    </source>
</evidence>
<organism evidence="2">
    <name type="scientific">Salmonella diarizonae</name>
    <dbReference type="NCBI Taxonomy" id="59204"/>
    <lineage>
        <taxon>Bacteria</taxon>
        <taxon>Pseudomonadati</taxon>
        <taxon>Pseudomonadota</taxon>
        <taxon>Gammaproteobacteria</taxon>
        <taxon>Enterobacterales</taxon>
        <taxon>Enterobacteriaceae</taxon>
        <taxon>Salmonella</taxon>
    </lineage>
</organism>
<accession>A0A5Y1YD75</accession>